<dbReference type="EMBL" id="ML995864">
    <property type="protein sequence ID" value="KAF2766918.1"/>
    <property type="molecule type" value="Genomic_DNA"/>
</dbReference>
<reference evidence="1" key="1">
    <citation type="journal article" date="2020" name="Stud. Mycol.">
        <title>101 Dothideomycetes genomes: a test case for predicting lifestyles and emergence of pathogens.</title>
        <authorList>
            <person name="Haridas S."/>
            <person name="Albert R."/>
            <person name="Binder M."/>
            <person name="Bloem J."/>
            <person name="Labutti K."/>
            <person name="Salamov A."/>
            <person name="Andreopoulos B."/>
            <person name="Baker S."/>
            <person name="Barry K."/>
            <person name="Bills G."/>
            <person name="Bluhm B."/>
            <person name="Cannon C."/>
            <person name="Castanera R."/>
            <person name="Culley D."/>
            <person name="Daum C."/>
            <person name="Ezra D."/>
            <person name="Gonzalez J."/>
            <person name="Henrissat B."/>
            <person name="Kuo A."/>
            <person name="Liang C."/>
            <person name="Lipzen A."/>
            <person name="Lutzoni F."/>
            <person name="Magnuson J."/>
            <person name="Mondo S."/>
            <person name="Nolan M."/>
            <person name="Ohm R."/>
            <person name="Pangilinan J."/>
            <person name="Park H.-J."/>
            <person name="Ramirez L."/>
            <person name="Alfaro M."/>
            <person name="Sun H."/>
            <person name="Tritt A."/>
            <person name="Yoshinaga Y."/>
            <person name="Zwiers L.-H."/>
            <person name="Turgeon B."/>
            <person name="Goodwin S."/>
            <person name="Spatafora J."/>
            <person name="Crous P."/>
            <person name="Grigoriev I."/>
        </authorList>
    </citation>
    <scope>NUCLEOTIDE SEQUENCE</scope>
    <source>
        <strain evidence="1">CBS 116005</strain>
    </source>
</reference>
<name>A0A6G1L3B2_9PEZI</name>
<proteinExistence type="predicted"/>
<protein>
    <submittedName>
        <fullName evidence="1">Uncharacterized protein</fullName>
    </submittedName>
</protein>
<sequence length="289" mass="31644">MTTKTTSIDVPPEEDCKTNNPAPACWPAITFHDPAFKGTSRACQLSPPFQPNGQAEISKHLEHLLNDTFLGLRIHAGTTGNFFRLEFKDLALRHTFALLRLRSLPYEDDLMKVPFIAHGLAQSFIGRYGPDIWFAPEVSADNETMVCEQGGKDTVWRDQGAQRRLAAELENYFMILLQSPAVAPKDWLVEKVSAAAWACSVHYGSAFGRGAVLDCFASASPTKDTAKSNWSVHDSTDNAAAELTDGMKKMSLDNSRLVDETMSCCSANACDRTANDCEKAATKCSAARS</sequence>
<evidence type="ECO:0000313" key="2">
    <source>
        <dbReference type="Proteomes" id="UP000799436"/>
    </source>
</evidence>
<keyword evidence="2" id="KW-1185">Reference proteome</keyword>
<gene>
    <name evidence="1" type="ORF">EJ03DRAFT_338057</name>
</gene>
<dbReference type="AlphaFoldDB" id="A0A6G1L3B2"/>
<accession>A0A6G1L3B2</accession>
<dbReference type="Proteomes" id="UP000799436">
    <property type="component" value="Unassembled WGS sequence"/>
</dbReference>
<organism evidence="1 2">
    <name type="scientific">Teratosphaeria nubilosa</name>
    <dbReference type="NCBI Taxonomy" id="161662"/>
    <lineage>
        <taxon>Eukaryota</taxon>
        <taxon>Fungi</taxon>
        <taxon>Dikarya</taxon>
        <taxon>Ascomycota</taxon>
        <taxon>Pezizomycotina</taxon>
        <taxon>Dothideomycetes</taxon>
        <taxon>Dothideomycetidae</taxon>
        <taxon>Mycosphaerellales</taxon>
        <taxon>Teratosphaeriaceae</taxon>
        <taxon>Teratosphaeria</taxon>
    </lineage>
</organism>
<evidence type="ECO:0000313" key="1">
    <source>
        <dbReference type="EMBL" id="KAF2766918.1"/>
    </source>
</evidence>